<evidence type="ECO:0000313" key="2">
    <source>
        <dbReference type="Proteomes" id="UP001295684"/>
    </source>
</evidence>
<protein>
    <submittedName>
        <fullName evidence="1">Uncharacterized protein</fullName>
    </submittedName>
</protein>
<gene>
    <name evidence="1" type="ORF">ECRASSUSDP1_LOCUS12044</name>
</gene>
<reference evidence="1" key="1">
    <citation type="submission" date="2023-07" db="EMBL/GenBank/DDBJ databases">
        <authorList>
            <consortium name="AG Swart"/>
            <person name="Singh M."/>
            <person name="Singh A."/>
            <person name="Seah K."/>
            <person name="Emmerich C."/>
        </authorList>
    </citation>
    <scope>NUCLEOTIDE SEQUENCE</scope>
    <source>
        <strain evidence="1">DP1</strain>
    </source>
</reference>
<evidence type="ECO:0000313" key="1">
    <source>
        <dbReference type="EMBL" id="CAI2370726.1"/>
    </source>
</evidence>
<organism evidence="1 2">
    <name type="scientific">Euplotes crassus</name>
    <dbReference type="NCBI Taxonomy" id="5936"/>
    <lineage>
        <taxon>Eukaryota</taxon>
        <taxon>Sar</taxon>
        <taxon>Alveolata</taxon>
        <taxon>Ciliophora</taxon>
        <taxon>Intramacronucleata</taxon>
        <taxon>Spirotrichea</taxon>
        <taxon>Hypotrichia</taxon>
        <taxon>Euplotida</taxon>
        <taxon>Euplotidae</taxon>
        <taxon>Moneuplotes</taxon>
    </lineage>
</organism>
<dbReference type="EMBL" id="CAMPGE010011929">
    <property type="protein sequence ID" value="CAI2370726.1"/>
    <property type="molecule type" value="Genomic_DNA"/>
</dbReference>
<accession>A0AAD1UMV6</accession>
<name>A0AAD1UMV6_EUPCR</name>
<keyword evidence="2" id="KW-1185">Reference proteome</keyword>
<comment type="caution">
    <text evidence="1">The sequence shown here is derived from an EMBL/GenBank/DDBJ whole genome shotgun (WGS) entry which is preliminary data.</text>
</comment>
<dbReference type="Proteomes" id="UP001295684">
    <property type="component" value="Unassembled WGS sequence"/>
</dbReference>
<sequence>MLESTSWSLSMVIVCPLMCENIKGRTIPKMFRKIKTNSLLTWSSGINEG</sequence>
<proteinExistence type="predicted"/>
<dbReference type="AlphaFoldDB" id="A0AAD1UMV6"/>